<dbReference type="EMBL" id="ASPP01044786">
    <property type="protein sequence ID" value="ETN99144.1"/>
    <property type="molecule type" value="Genomic_DNA"/>
</dbReference>
<evidence type="ECO:0000313" key="1">
    <source>
        <dbReference type="EMBL" id="ETN99144.1"/>
    </source>
</evidence>
<dbReference type="OrthoDB" id="1939135at2759"/>
<evidence type="ECO:0000313" key="2">
    <source>
        <dbReference type="Proteomes" id="UP000023152"/>
    </source>
</evidence>
<protein>
    <submittedName>
        <fullName evidence="1">Uncharacterized protein</fullName>
    </submittedName>
</protein>
<sequence>MKKPDTIVIELCNKEMGNIKSIADTGSSICALSDAMADVKNNDKSLFKKNFYVVPNLPHNFILSRSALSQLGYALMLEHEKFDHVQSDEILEDQNLEHIAELHSDAVGLKEKIECHNIDIGTITQNKLVESLYEPLHEYKCTLRKQLQFVSDGALLAQRKYNTKSRANSFEKIVHVSKLLKLYIENENKESGALFEQEFLPLEPLDKSNMPL</sequence>
<proteinExistence type="predicted"/>
<accession>X6LEF9</accession>
<dbReference type="AlphaFoldDB" id="X6LEF9"/>
<name>X6LEF9_RETFI</name>
<dbReference type="Proteomes" id="UP000023152">
    <property type="component" value="Unassembled WGS sequence"/>
</dbReference>
<reference evidence="1 2" key="1">
    <citation type="journal article" date="2013" name="Curr. Biol.">
        <title>The Genome of the Foraminiferan Reticulomyxa filosa.</title>
        <authorList>
            <person name="Glockner G."/>
            <person name="Hulsmann N."/>
            <person name="Schleicher M."/>
            <person name="Noegel A.A."/>
            <person name="Eichinger L."/>
            <person name="Gallinger C."/>
            <person name="Pawlowski J."/>
            <person name="Sierra R."/>
            <person name="Euteneuer U."/>
            <person name="Pillet L."/>
            <person name="Moustafa A."/>
            <person name="Platzer M."/>
            <person name="Groth M."/>
            <person name="Szafranski K."/>
            <person name="Schliwa M."/>
        </authorList>
    </citation>
    <scope>NUCLEOTIDE SEQUENCE [LARGE SCALE GENOMIC DNA]</scope>
</reference>
<comment type="caution">
    <text evidence="1">The sequence shown here is derived from an EMBL/GenBank/DDBJ whole genome shotgun (WGS) entry which is preliminary data.</text>
</comment>
<keyword evidence="2" id="KW-1185">Reference proteome</keyword>
<organism evidence="1 2">
    <name type="scientific">Reticulomyxa filosa</name>
    <dbReference type="NCBI Taxonomy" id="46433"/>
    <lineage>
        <taxon>Eukaryota</taxon>
        <taxon>Sar</taxon>
        <taxon>Rhizaria</taxon>
        <taxon>Retaria</taxon>
        <taxon>Foraminifera</taxon>
        <taxon>Monothalamids</taxon>
        <taxon>Reticulomyxidae</taxon>
        <taxon>Reticulomyxa</taxon>
    </lineage>
</organism>
<gene>
    <name evidence="1" type="ORF">RFI_38336</name>
</gene>